<organism evidence="3 4">
    <name type="scientific">Amycolatopsis rubida</name>
    <dbReference type="NCBI Taxonomy" id="112413"/>
    <lineage>
        <taxon>Bacteria</taxon>
        <taxon>Bacillati</taxon>
        <taxon>Actinomycetota</taxon>
        <taxon>Actinomycetes</taxon>
        <taxon>Pseudonocardiales</taxon>
        <taxon>Pseudonocardiaceae</taxon>
        <taxon>Amycolatopsis</taxon>
    </lineage>
</organism>
<accession>A0A1I6AQK8</accession>
<dbReference type="InterPro" id="IPR056798">
    <property type="entry name" value="ADH_Fe_C"/>
</dbReference>
<dbReference type="SUPFAM" id="SSF56796">
    <property type="entry name" value="Dehydroquinate synthase-like"/>
    <property type="match status" value="1"/>
</dbReference>
<proteinExistence type="predicted"/>
<evidence type="ECO:0000259" key="2">
    <source>
        <dbReference type="Pfam" id="PF25137"/>
    </source>
</evidence>
<evidence type="ECO:0000313" key="3">
    <source>
        <dbReference type="EMBL" id="SFQ70887.1"/>
    </source>
</evidence>
<dbReference type="Gene3D" id="1.20.1090.10">
    <property type="entry name" value="Dehydroquinate synthase-like - alpha domain"/>
    <property type="match status" value="1"/>
</dbReference>
<dbReference type="Pfam" id="PF25137">
    <property type="entry name" value="ADH_Fe_C"/>
    <property type="match status" value="1"/>
</dbReference>
<dbReference type="AlphaFoldDB" id="A0A1I6AQK8"/>
<evidence type="ECO:0000313" key="4">
    <source>
        <dbReference type="Proteomes" id="UP000199137"/>
    </source>
</evidence>
<feature type="domain" description="Fe-containing alcohol dehydrogenase-like C-terminal" evidence="2">
    <location>
        <begin position="16"/>
        <end position="59"/>
    </location>
</feature>
<protein>
    <submittedName>
        <fullName evidence="3">Iron-containing alcohol dehydrogenase</fullName>
    </submittedName>
</protein>
<sequence>MPGTHFSTRSLPPRATAAAGIDCLTHAVESFLPARPPPRADGLDLHAVRLVAENLRRALRFAFHPPGEAGGPAVMPSVDGIALTDLIDRFELGAGMSPGRWRLRRTSPARVQSHHDRALPRSRRGGRLNPAARLRVLGLLARSTVTEDEVVWDSFGQPHRPKRDYRGFGPFRFARAQYDATVLRFASA</sequence>
<feature type="region of interest" description="Disordered" evidence="1">
    <location>
        <begin position="106"/>
        <end position="125"/>
    </location>
</feature>
<evidence type="ECO:0000256" key="1">
    <source>
        <dbReference type="SAM" id="MobiDB-lite"/>
    </source>
</evidence>
<name>A0A1I6AQK8_9PSEU</name>
<dbReference type="Proteomes" id="UP000199137">
    <property type="component" value="Unassembled WGS sequence"/>
</dbReference>
<reference evidence="3 4" key="1">
    <citation type="submission" date="2016-10" db="EMBL/GenBank/DDBJ databases">
        <authorList>
            <person name="de Groot N.N."/>
        </authorList>
    </citation>
    <scope>NUCLEOTIDE SEQUENCE [LARGE SCALE GENOMIC DNA]</scope>
    <source>
        <strain evidence="3 4">DSM 44637</strain>
    </source>
</reference>
<dbReference type="EMBL" id="FOWC01000020">
    <property type="protein sequence ID" value="SFQ70887.1"/>
    <property type="molecule type" value="Genomic_DNA"/>
</dbReference>
<dbReference type="STRING" id="112413.SAMN05421854_12073"/>
<gene>
    <name evidence="3" type="ORF">SAMN05421854_12073</name>
</gene>